<dbReference type="SUPFAM" id="SSF143870">
    <property type="entry name" value="PF0523-like"/>
    <property type="match status" value="1"/>
</dbReference>
<evidence type="ECO:0000313" key="3">
    <source>
        <dbReference type="Proteomes" id="UP000315385"/>
    </source>
</evidence>
<name>A0A544QNT1_9EURY</name>
<reference evidence="2 3" key="1">
    <citation type="submission" date="2019-02" db="EMBL/GenBank/DDBJ databases">
        <title>Halonotius sp. a new haloqrchaeon isolated from saline water.</title>
        <authorList>
            <person name="Duran-Viseras A."/>
            <person name="Sanchez-Porro C."/>
            <person name="Ventosa A."/>
        </authorList>
    </citation>
    <scope>NUCLEOTIDE SEQUENCE [LARGE SCALE GENOMIC DNA]</scope>
    <source>
        <strain evidence="2 3">F9-27</strain>
    </source>
</reference>
<dbReference type="InterPro" id="IPR016799">
    <property type="entry name" value="UCP022062"/>
</dbReference>
<dbReference type="AlphaFoldDB" id="A0A544QNT1"/>
<evidence type="ECO:0000313" key="2">
    <source>
        <dbReference type="EMBL" id="TQQ80588.1"/>
    </source>
</evidence>
<comment type="caution">
    <text evidence="2">The sequence shown here is derived from an EMBL/GenBank/DDBJ whole genome shotgun (WGS) entry which is preliminary data.</text>
</comment>
<dbReference type="PIRSF" id="PIRSF022062">
    <property type="entry name" value="UCP022062"/>
    <property type="match status" value="1"/>
</dbReference>
<proteinExistence type="inferred from homology"/>
<comment type="similarity">
    <text evidence="1">Belongs to the CGI121/TPRKB family.</text>
</comment>
<dbReference type="RefSeq" id="WP_142443699.1">
    <property type="nucleotide sequence ID" value="NZ_SESI01000002.1"/>
</dbReference>
<keyword evidence="3" id="KW-1185">Reference proteome</keyword>
<dbReference type="InterPro" id="IPR013926">
    <property type="entry name" value="CGI121/TPRKB"/>
</dbReference>
<dbReference type="Pfam" id="PF08617">
    <property type="entry name" value="CGI-121"/>
    <property type="match status" value="1"/>
</dbReference>
<dbReference type="Proteomes" id="UP000315385">
    <property type="component" value="Unassembled WGS sequence"/>
</dbReference>
<dbReference type="InterPro" id="IPR036504">
    <property type="entry name" value="CGI121/TPRKB_sf"/>
</dbReference>
<dbReference type="OrthoDB" id="69587at2157"/>
<dbReference type="Gene3D" id="3.30.2380.10">
    <property type="entry name" value="CGI121/TPRKB"/>
    <property type="match status" value="1"/>
</dbReference>
<sequence>MKTVTATTTIDDLDSFLADIDAISEATDAAIQCFDTDYIAGESHLRRAVELAERAREQGTAVAREPAVEILLYAAGRRQINRALEMGVDEGETDVVSVVSGGDEAAAEQQVRELLGATDASNDGDDSIPRGDTETIRAFFDIGDRELTVVDGELEDIVLERVALLDVEK</sequence>
<dbReference type="EMBL" id="SESI01000002">
    <property type="protein sequence ID" value="TQQ80588.1"/>
    <property type="molecule type" value="Genomic_DNA"/>
</dbReference>
<organism evidence="2 3">
    <name type="scientific">Halonotius roseus</name>
    <dbReference type="NCBI Taxonomy" id="2511997"/>
    <lineage>
        <taxon>Archaea</taxon>
        <taxon>Methanobacteriati</taxon>
        <taxon>Methanobacteriota</taxon>
        <taxon>Stenosarchaea group</taxon>
        <taxon>Halobacteria</taxon>
        <taxon>Halobacteriales</taxon>
        <taxon>Haloferacaceae</taxon>
        <taxon>Halonotius</taxon>
    </lineage>
</organism>
<evidence type="ECO:0000256" key="1">
    <source>
        <dbReference type="ARBA" id="ARBA00005546"/>
    </source>
</evidence>
<accession>A0A544QNT1</accession>
<dbReference type="NCBIfam" id="NF011465">
    <property type="entry name" value="PRK14886.1-1"/>
    <property type="match status" value="1"/>
</dbReference>
<protein>
    <submittedName>
        <fullName evidence="2">KEOPS complex component</fullName>
    </submittedName>
</protein>
<gene>
    <name evidence="2" type="ORF">EWF95_08890</name>
</gene>